<dbReference type="Proteomes" id="UP001277561">
    <property type="component" value="Unassembled WGS sequence"/>
</dbReference>
<dbReference type="InterPro" id="IPR032876">
    <property type="entry name" value="J_dom"/>
</dbReference>
<feature type="domain" description="Tip attachment protein J" evidence="2">
    <location>
        <begin position="331"/>
        <end position="495"/>
    </location>
</feature>
<accession>A0ABU4W525</accession>
<gene>
    <name evidence="3" type="ORF">RMS29_27180</name>
</gene>
<comment type="caution">
    <text evidence="3">The sequence shown here is derived from an EMBL/GenBank/DDBJ whole genome shotgun (WGS) entry which is preliminary data.</text>
</comment>
<sequence>MKFLLLLLATAFFVMGSDQAHAAPVVAAIGAIASAIAKLGVIGKLLIGVALSVGQSLLSKALAKKNKETTQPTGVDLSVSMGDDVPLSFTVGTAATGGKRKYIGTWGSDGNTPNAYLVDVIELENLPSSGLAGLWAGDTKCTILWNQPHPNGLGFPVDEYRRGGADYLWVKFADGSQTVADAYLREKFGNNVDRGIDADMIGRGCGYAILTCRYNSDVFSGGLPDWAFEMVPRKFYDLRKDSTNGGNGPQRWGDPSTWASTSNVVTIAYNIIRGISYGDEWVYGGQNLAAFRLPPSNWIAGANECDAAILLANGTTEPAFRCGLEINVDREPLAVLEELEKAGNMRIAEVGGIFKVLVGAPGAAVYSFTDADVIITESQSLAPFPSLNDTFNGIEATYPEPAEKWASKDAPARYDADLEAEDDNNRLPAGIAYDAVPFANQVQRLMVAMIQDYRRFRVHQFHLPPDAYPLEPNDVVSWTSEHNGYAEKKFLVTAITGQRTFNRLGSFKEIDPSDNDWSTDLELPTTTGWIGKISPPAQIVAGWQVEPAIIQNSAGTSQRPSIKVSCAPDRDGVTHVWVKVRLASDKTVVFDSDAIPYAEPFAWKLNGTFTPKTDYEVSGEFVSEVNQNQQRSEWLLVTTPNALISTFDVFDDAITATKIADGAVSANKLMDAAVTALKLADQAVSTAKLQVGAVTKEIVANGAIIADKIANGAIEAAKFAAGIQPVTIVASGPLPVVKSTDTINYMGELYTWNGTAYTKPETGIADGSVTAAKLADAAVTAAKLASQAVTNDKIAANSIYGTVIAAGAITARELVLTDFTNIYPDPNFLSTSFYSSPDGGVINFAGTSSAGMGTRYMGLNNTAADVTARSGMFPIQNNAEYYVDMAYGISTGSGTGTTEAILELYSVAANGTTTLTRSISLGVKVNAVWTTKATISVVTTTAEKRAVLVFKRYAGGATIALISAPLIRLKNNASLIVDGAIIASKLAVDSVTANAIAANAVTAAAISAGAISADKLQANIITARELALTDFTNLVPNASFGANLAGWEPYGPGTISAYSGPEGVGVRIVKTDVGEVGLRQLPAGLGGVWTTNPDDYPAKVSPGDVLRVKLKVTRKAGTAASGNIGIAARWINQNNTIAGGSIQGVTGSVAVGATVEISNVYTVPANVKAMAFIPYSGNNAASTSSDVVITDISITRMNKAELIVDGSITTVKLDALAVTAEKIAALAITAEKIAASAITADKIAASAVTADKVAANSITGDKMVANSISARELLITDFTNLIQNWDFSDPSVADMNSVWSFTQGVYTLAQSGVQGYYNFATGAETNANQLVMDRPNFAAGSAATDLYITSQNLIPVTAGETLAWEIQVRTNDVAATLGLYYRLLWFDAAGVAIGSGAAGYTDVLSNTSVPAQYGVARSGKAVVPAAARYCRVRIYHYRTNTATRYFIFDRISLRRANAGSLIVDGSITAGMIAANSITADKMNVTSLAAISANLGNVNIENAIIGNLQVDTSNIAPGAISAVRQGAATGITAISITVDHGLGSPNITLFASISGQGNSAQDAVGIFNLNSATDNTTLETLRITSAAVAPSSPTCTVFSFFTPPAGRISTTFTLAVSASSFSTSTLKSKLLIMVQKR</sequence>
<dbReference type="RefSeq" id="WP_320188908.1">
    <property type="nucleotide sequence ID" value="NZ_CP192772.1"/>
</dbReference>
<organism evidence="3 4">
    <name type="scientific">Agrobacterium rosae</name>
    <dbReference type="NCBI Taxonomy" id="1972867"/>
    <lineage>
        <taxon>Bacteria</taxon>
        <taxon>Pseudomonadati</taxon>
        <taxon>Pseudomonadota</taxon>
        <taxon>Alphaproteobacteria</taxon>
        <taxon>Hyphomicrobiales</taxon>
        <taxon>Rhizobiaceae</taxon>
        <taxon>Rhizobium/Agrobacterium group</taxon>
        <taxon>Agrobacterium</taxon>
    </lineage>
</organism>
<feature type="signal peptide" evidence="1">
    <location>
        <begin position="1"/>
        <end position="22"/>
    </location>
</feature>
<name>A0ABU4W525_9HYPH</name>
<evidence type="ECO:0000259" key="2">
    <source>
        <dbReference type="Pfam" id="PF13550"/>
    </source>
</evidence>
<dbReference type="Gene3D" id="2.60.120.260">
    <property type="entry name" value="Galactose-binding domain-like"/>
    <property type="match status" value="2"/>
</dbReference>
<evidence type="ECO:0000313" key="3">
    <source>
        <dbReference type="EMBL" id="MDX8332885.1"/>
    </source>
</evidence>
<evidence type="ECO:0000313" key="4">
    <source>
        <dbReference type="Proteomes" id="UP001277561"/>
    </source>
</evidence>
<keyword evidence="4" id="KW-1185">Reference proteome</keyword>
<proteinExistence type="predicted"/>
<feature type="chain" id="PRO_5046668449" evidence="1">
    <location>
        <begin position="23"/>
        <end position="1636"/>
    </location>
</feature>
<reference evidence="3" key="1">
    <citation type="journal article" date="2023" name="Phytobiomes J">
        <title>Deciphering the key players within the bacterial microbiota associated with aerial crown gall tumors on rhododendron: Insights into the gallobiome.</title>
        <authorList>
            <person name="Kuzmanovic N."/>
            <person name="Nesme J."/>
            <person name="Wolf J."/>
            <person name="Neumann-Schaal M."/>
            <person name="Petersen J."/>
            <person name="Fernandez-Gnecco G."/>
            <person name="Sproeer C."/>
            <person name="Bunk B."/>
            <person name="Overmann J."/>
            <person name="Sorensen S.J."/>
            <person name="Idczak E."/>
            <person name="Smalla K."/>
        </authorList>
    </citation>
    <scope>NUCLEOTIDE SEQUENCE [LARGE SCALE GENOMIC DNA]</scope>
    <source>
        <strain evidence="3">Rho-14.1</strain>
    </source>
</reference>
<evidence type="ECO:0000256" key="1">
    <source>
        <dbReference type="SAM" id="SignalP"/>
    </source>
</evidence>
<dbReference type="Pfam" id="PF13550">
    <property type="entry name" value="Phage-tail_3"/>
    <property type="match status" value="1"/>
</dbReference>
<dbReference type="EMBL" id="JAVRAD010000026">
    <property type="protein sequence ID" value="MDX8332885.1"/>
    <property type="molecule type" value="Genomic_DNA"/>
</dbReference>
<keyword evidence="1" id="KW-0732">Signal</keyword>
<protein>
    <submittedName>
        <fullName evidence="3">Phage tail protein</fullName>
    </submittedName>
</protein>